<protein>
    <submittedName>
        <fullName evidence="1">Tail completion protein</fullName>
    </submittedName>
</protein>
<sequence length="118" mass="12723">MDACQRAMEHLTASGILTYKPGVATGKCRAPYVVVRGGGAYARGMSGAAGIGYRTVTLYCFVPRVGGDLSAFVAEVRQTMRGLKSQLRPTGNEGIEMLEEDFDARSQTLEYQALRAIL</sequence>
<evidence type="ECO:0000313" key="1">
    <source>
        <dbReference type="EMBL" id="DAE23945.1"/>
    </source>
</evidence>
<reference evidence="1" key="1">
    <citation type="journal article" date="2021" name="Proc. Natl. Acad. Sci. U.S.A.">
        <title>A Catalog of Tens of Thousands of Viruses from Human Metagenomes Reveals Hidden Associations with Chronic Diseases.</title>
        <authorList>
            <person name="Tisza M.J."/>
            <person name="Buck C.B."/>
        </authorList>
    </citation>
    <scope>NUCLEOTIDE SEQUENCE</scope>
    <source>
        <strain evidence="1">CttWj13</strain>
    </source>
</reference>
<organism evidence="1">
    <name type="scientific">Siphoviridae sp. cttWj13</name>
    <dbReference type="NCBI Taxonomy" id="2826494"/>
    <lineage>
        <taxon>Viruses</taxon>
        <taxon>Duplodnaviria</taxon>
        <taxon>Heunggongvirae</taxon>
        <taxon>Uroviricota</taxon>
        <taxon>Caudoviricetes</taxon>
    </lineage>
</organism>
<name>A0A8S5QYQ0_9CAUD</name>
<accession>A0A8S5QYQ0</accession>
<proteinExistence type="predicted"/>
<dbReference type="EMBL" id="BK015763">
    <property type="protein sequence ID" value="DAE23945.1"/>
    <property type="molecule type" value="Genomic_DNA"/>
</dbReference>